<reference evidence="3" key="2">
    <citation type="journal article" date="2022" name="Microb. Genom.">
        <title>A chromosome-scale genome assembly of the tomato pathogen Cladosporium fulvum reveals a compartmentalized genome architecture and the presence of a dispensable chromosome.</title>
        <authorList>
            <person name="Zaccaron A.Z."/>
            <person name="Chen L.H."/>
            <person name="Samaras A."/>
            <person name="Stergiopoulos I."/>
        </authorList>
    </citation>
    <scope>NUCLEOTIDE SEQUENCE</scope>
    <source>
        <strain evidence="3">Race5_Kim</strain>
    </source>
</reference>
<dbReference type="Pfam" id="PF03666">
    <property type="entry name" value="NPR3"/>
    <property type="match status" value="2"/>
</dbReference>
<reference evidence="3" key="1">
    <citation type="submission" date="2021-12" db="EMBL/GenBank/DDBJ databases">
        <authorList>
            <person name="Zaccaron A."/>
            <person name="Stergiopoulos I."/>
        </authorList>
    </citation>
    <scope>NUCLEOTIDE SEQUENCE</scope>
    <source>
        <strain evidence="3">Race5_Kim</strain>
    </source>
</reference>
<dbReference type="EMBL" id="CP090163">
    <property type="protein sequence ID" value="UJO12849.1"/>
    <property type="molecule type" value="Genomic_DNA"/>
</dbReference>
<dbReference type="GO" id="GO:0038202">
    <property type="term" value="P:TORC1 signaling"/>
    <property type="evidence" value="ECO:0007669"/>
    <property type="project" value="TreeGrafter"/>
</dbReference>
<dbReference type="OrthoDB" id="434783at2759"/>
<dbReference type="OMA" id="CNLAFRY"/>
<dbReference type="AlphaFoldDB" id="A0A9Q8L8V6"/>
<keyword evidence="4" id="KW-1185">Reference proteome</keyword>
<evidence type="ECO:0000256" key="1">
    <source>
        <dbReference type="RuleBase" id="RU368069"/>
    </source>
</evidence>
<dbReference type="GO" id="GO:0034198">
    <property type="term" value="P:cellular response to amino acid starvation"/>
    <property type="evidence" value="ECO:0007669"/>
    <property type="project" value="TreeGrafter"/>
</dbReference>
<dbReference type="RefSeq" id="XP_047757215.1">
    <property type="nucleotide sequence ID" value="XM_047900318.1"/>
</dbReference>
<comment type="subcellular location">
    <subcellularLocation>
        <location evidence="1">Vacuole membrane</location>
        <topology evidence="1">Peripheral membrane protein</topology>
    </subcellularLocation>
</comment>
<protein>
    <recommendedName>
        <fullName evidence="1">Nitrogen permease regulator 3</fullName>
    </recommendedName>
    <alternativeName>
        <fullName evidence="1">Required for meiotic nuclear division protein 11</fullName>
    </alternativeName>
</protein>
<dbReference type="GO" id="GO:1990130">
    <property type="term" value="C:GATOR1 complex"/>
    <property type="evidence" value="ECO:0007669"/>
    <property type="project" value="TreeGrafter"/>
</dbReference>
<dbReference type="PANTHER" id="PTHR13153:SF5">
    <property type="entry name" value="GATOR COMPLEX PROTEIN NPRL3"/>
    <property type="match status" value="1"/>
</dbReference>
<dbReference type="KEGG" id="ffu:CLAFUR5_01170"/>
<dbReference type="PANTHER" id="PTHR13153">
    <property type="entry name" value="CGTHBA PROTEIN -14 GENE PROTEIN"/>
    <property type="match status" value="1"/>
</dbReference>
<keyword evidence="1" id="KW-0732">Signal</keyword>
<proteinExistence type="inferred from homology"/>
<feature type="region of interest" description="Disordered" evidence="2">
    <location>
        <begin position="31"/>
        <end position="90"/>
    </location>
</feature>
<comment type="function">
    <text evidence="1">Mediates inactivation of the TORC1 complex in response to amino acid starvation. Required for meiotic nuclear division.</text>
</comment>
<accession>A0A9Q8L8V6</accession>
<organism evidence="3 4">
    <name type="scientific">Passalora fulva</name>
    <name type="common">Tomato leaf mold</name>
    <name type="synonym">Cladosporium fulvum</name>
    <dbReference type="NCBI Taxonomy" id="5499"/>
    <lineage>
        <taxon>Eukaryota</taxon>
        <taxon>Fungi</taxon>
        <taxon>Dikarya</taxon>
        <taxon>Ascomycota</taxon>
        <taxon>Pezizomycotina</taxon>
        <taxon>Dothideomycetes</taxon>
        <taxon>Dothideomycetidae</taxon>
        <taxon>Mycosphaerellales</taxon>
        <taxon>Mycosphaerellaceae</taxon>
        <taxon>Fulvia</taxon>
    </lineage>
</organism>
<gene>
    <name evidence="3" type="ORF">CLAFUR5_01170</name>
</gene>
<keyword evidence="1" id="KW-0469">Meiosis</keyword>
<dbReference type="GO" id="GO:0005774">
    <property type="term" value="C:vacuolar membrane"/>
    <property type="evidence" value="ECO:0007669"/>
    <property type="project" value="UniProtKB-SubCell"/>
</dbReference>
<dbReference type="GO" id="GO:0051321">
    <property type="term" value="P:meiotic cell cycle"/>
    <property type="evidence" value="ECO:0007669"/>
    <property type="project" value="UniProtKB-UniRule"/>
</dbReference>
<dbReference type="Proteomes" id="UP000756132">
    <property type="component" value="Chromosome 1"/>
</dbReference>
<evidence type="ECO:0000313" key="3">
    <source>
        <dbReference type="EMBL" id="UJO12849.1"/>
    </source>
</evidence>
<dbReference type="GeneID" id="71981048"/>
<dbReference type="GO" id="GO:0010508">
    <property type="term" value="P:positive regulation of autophagy"/>
    <property type="evidence" value="ECO:0007669"/>
    <property type="project" value="TreeGrafter"/>
</dbReference>
<name>A0A9Q8L8V6_PASFU</name>
<feature type="compositionally biased region" description="Acidic residues" evidence="2">
    <location>
        <begin position="50"/>
        <end position="61"/>
    </location>
</feature>
<evidence type="ECO:0000256" key="2">
    <source>
        <dbReference type="SAM" id="MobiDB-lite"/>
    </source>
</evidence>
<comment type="similarity">
    <text evidence="1">Belongs to the NPR3 family.</text>
</comment>
<sequence length="649" mass="72765">MAHSDATNAIGLVAVLLLIRSRSGPRLVFHHPEEAQPTFPARQAQRSDTDDSSSETDDDNDASDRKAARTSAKVDGNEDGHANGRLGSESVFGHSIDSLEKLLSPGRWCDRKKFEIRINRLTFVGHPVYSLEDGAWTAKDKSAKDARKAKETTNREYADYHMYLNPESLANTPPHLGPMRDAERDFTHMPDSFDSQTIDKLGTSADSHATVSSGGQAAEQLSLFHVVFVLSSHDHERQQRANAVYNDLAKVLSRALHYCQKQANYVSNESRRLLALRAKAKQNHWPLPELRKQLIETSELAWALKEIFEHVSTGAIAAVRLNGMEMSLHVDGSNDARTDGSNDDLDSLCALLLLERKETLLQELSHPDAAPLAHFVREHMATKSLQKNANRLGVPIKDVLFLAQHLLKWRKARLITPLHQRNTYVVSPSAPLNQLSRLGEEYAKAYPTLPSLPNMLKILSGKPIKYGLLIPSRDHRVAYMDILSFLARHRLVVQLKTCGWLRIPKDLAKQTRLSGIDPNRRPVSVRSLLSPHLRPMEDDLESVSSDRTAIALSTNKNMKRPGQGTATTSVLITDPAYPTEEQARLLEALQDRLDHELAEHFSSFLHLLDGEHAFEDIAARIGVKRVKVEEWLADFETRGWLMSVRYICA</sequence>
<dbReference type="InterPro" id="IPR005365">
    <property type="entry name" value="Npr3"/>
</dbReference>
<dbReference type="GO" id="GO:1904262">
    <property type="term" value="P:negative regulation of TORC1 signaling"/>
    <property type="evidence" value="ECO:0007669"/>
    <property type="project" value="TreeGrafter"/>
</dbReference>
<evidence type="ECO:0000313" key="4">
    <source>
        <dbReference type="Proteomes" id="UP000756132"/>
    </source>
</evidence>